<reference evidence="4 5" key="1">
    <citation type="submission" date="2020-04" db="EMBL/GenBank/DDBJ databases">
        <title>Novel Mycoplasma species detected in Phocoena phocoena (harbor porpoise) from the USA.</title>
        <authorList>
            <person name="Volokhov D.V."/>
        </authorList>
    </citation>
    <scope>NUCLEOTIDE SEQUENCE [LARGE SCALE GENOMIC DNA]</scope>
    <source>
        <strain evidence="4 5">Phocoena C-264-GEN</strain>
    </source>
</reference>
<evidence type="ECO:0000313" key="5">
    <source>
        <dbReference type="Proteomes" id="UP000501060"/>
    </source>
</evidence>
<dbReference type="PANTHER" id="PTHR43656:SF2">
    <property type="entry name" value="BINDING OXIDOREDUCTASE, PUTATIVE (AFU_ORTHOLOGUE AFUA_2G08260)-RELATED"/>
    <property type="match status" value="1"/>
</dbReference>
<name>A0A858U5G1_9MOLU</name>
<dbReference type="GO" id="GO:0010181">
    <property type="term" value="F:FMN binding"/>
    <property type="evidence" value="ECO:0007669"/>
    <property type="project" value="InterPro"/>
</dbReference>
<evidence type="ECO:0000313" key="4">
    <source>
        <dbReference type="EMBL" id="QJG67281.1"/>
    </source>
</evidence>
<sequence length="394" mass="44872">MNKYNPLFQKIKLKNHILDNRFVLSPMTLNLATKNGKMTKEEIDYALRRSHSATLQISGGAYFDDFGHLFEYGYSAKDDDDIESLAKLANAMKARGSVAILQLAHAGKWSVASIKEHGYVYGPSYEHLHTPIEHDVFELSIEQIKQIVTDYGKATIRAIKAGFDGVEISMAQRLLLQTFISKLVNKRTDEYGCQSLENRSRLLLEVITEIQRVIDDYADDNFIFGFRATPEETVGSEIGYTIEEFNSIMDLILNTANISYLAIASWGHDIYLNKVRSSEKYKNQLVNKVVYEHINKRIPIISSGGINTPEKCLEALEYSDLVGLSSVFVVEPEFAQKLKNNKPEEINLKLTTDRLDDLKIPSNTFKNIVRMFDYGETIPDETRQLLTKNSKKQY</sequence>
<dbReference type="KEGG" id="mphe:HGG69_01865"/>
<gene>
    <name evidence="4" type="ORF">HGG69_01865</name>
</gene>
<organism evidence="4 5">
    <name type="scientific">Mycoplasma phocoenae</name>
    <dbReference type="NCBI Taxonomy" id="754517"/>
    <lineage>
        <taxon>Bacteria</taxon>
        <taxon>Bacillati</taxon>
        <taxon>Mycoplasmatota</taxon>
        <taxon>Mollicutes</taxon>
        <taxon>Mycoplasmataceae</taxon>
        <taxon>Mycoplasma</taxon>
    </lineage>
</organism>
<evidence type="ECO:0000256" key="2">
    <source>
        <dbReference type="ARBA" id="ARBA00023002"/>
    </source>
</evidence>
<dbReference type="GO" id="GO:0016491">
    <property type="term" value="F:oxidoreductase activity"/>
    <property type="evidence" value="ECO:0007669"/>
    <property type="project" value="UniProtKB-KW"/>
</dbReference>
<dbReference type="SUPFAM" id="SSF51395">
    <property type="entry name" value="FMN-linked oxidoreductases"/>
    <property type="match status" value="1"/>
</dbReference>
<proteinExistence type="predicted"/>
<dbReference type="InterPro" id="IPR001155">
    <property type="entry name" value="OxRdtase_FMN_N"/>
</dbReference>
<accession>A0A858U5G1</accession>
<dbReference type="EMBL" id="CP051481">
    <property type="protein sequence ID" value="QJG67281.1"/>
    <property type="molecule type" value="Genomic_DNA"/>
</dbReference>
<evidence type="ECO:0000259" key="3">
    <source>
        <dbReference type="Pfam" id="PF00724"/>
    </source>
</evidence>
<dbReference type="InterPro" id="IPR013785">
    <property type="entry name" value="Aldolase_TIM"/>
</dbReference>
<dbReference type="InterPro" id="IPR051799">
    <property type="entry name" value="NADH_flavin_oxidoreductase"/>
</dbReference>
<feature type="domain" description="NADH:flavin oxidoreductase/NADH oxidase N-terminal" evidence="3">
    <location>
        <begin position="7"/>
        <end position="344"/>
    </location>
</feature>
<protein>
    <submittedName>
        <fullName evidence="4">NADH-dependent flavin oxidoreductase</fullName>
    </submittedName>
</protein>
<keyword evidence="1" id="KW-0285">Flavoprotein</keyword>
<dbReference type="Gene3D" id="3.20.20.70">
    <property type="entry name" value="Aldolase class I"/>
    <property type="match status" value="1"/>
</dbReference>
<dbReference type="AlphaFoldDB" id="A0A858U5G1"/>
<dbReference type="CDD" id="cd04735">
    <property type="entry name" value="OYE_like_4_FMN"/>
    <property type="match status" value="1"/>
</dbReference>
<keyword evidence="2" id="KW-0560">Oxidoreductase</keyword>
<keyword evidence="5" id="KW-1185">Reference proteome</keyword>
<dbReference type="PANTHER" id="PTHR43656">
    <property type="entry name" value="BINDING OXIDOREDUCTASE, PUTATIVE (AFU_ORTHOLOGUE AFUA_2G08260)-RELATED"/>
    <property type="match status" value="1"/>
</dbReference>
<evidence type="ECO:0000256" key="1">
    <source>
        <dbReference type="ARBA" id="ARBA00022630"/>
    </source>
</evidence>
<dbReference type="Pfam" id="PF00724">
    <property type="entry name" value="Oxidored_FMN"/>
    <property type="match status" value="1"/>
</dbReference>
<dbReference type="Proteomes" id="UP000501060">
    <property type="component" value="Chromosome"/>
</dbReference>